<protein>
    <submittedName>
        <fullName evidence="1">Uncharacterized protein</fullName>
    </submittedName>
</protein>
<comment type="caution">
    <text evidence="1">The sequence shown here is derived from an EMBL/GenBank/DDBJ whole genome shotgun (WGS) entry which is preliminary data.</text>
</comment>
<sequence length="414" mass="47111">MHPRSSMMKKMYNQADMRRFVEGFRQAQPWHESILADALNDTAAYVDLVEGTLSQSKKGFVFTIVPPKNDGEKREDDPDGWSVCFVDGIAKGTILDTPGFPRPLLHPTRPSYWVTTAQHMGLGVFAKRLIKMGEIILSERPLIVVPETIDATLRQFGGSENEEARLGLMAEWERPLQNCINMMDEQDRQELLKLRNAYQNDGSGPYLGIIRTNGYEVKPLKFKEGDLEDGYSAICKDIARLNHRKIPSYEQICIDYCDILLPATARQEQLAKKKITCTCPACTGDTTKGDRFRTSLERRISEIQANYKIWSKDFTLSDNNYVLDPALSLLAAIEDEDLEKAHVYGKLLVVVNNIYTSLGDLDNALKYGKMVSAWHKKDYGPDNVMTRLEDPEYYPTRPEWNIRAKKRAELQATS</sequence>
<gene>
    <name evidence="1" type="ORF">Clacol_004142</name>
</gene>
<dbReference type="PANTHER" id="PTHR47332">
    <property type="entry name" value="SET DOMAIN-CONTAINING PROTEIN 5"/>
    <property type="match status" value="1"/>
</dbReference>
<dbReference type="EMBL" id="BPWL01000004">
    <property type="protein sequence ID" value="GJJ09918.1"/>
    <property type="molecule type" value="Genomic_DNA"/>
</dbReference>
<reference evidence="1" key="1">
    <citation type="submission" date="2021-10" db="EMBL/GenBank/DDBJ databases">
        <title>De novo Genome Assembly of Clathrus columnatus (Basidiomycota, Fungi) Using Illumina and Nanopore Sequence Data.</title>
        <authorList>
            <person name="Ogiso-Tanaka E."/>
            <person name="Itagaki H."/>
            <person name="Hosoya T."/>
            <person name="Hosaka K."/>
        </authorList>
    </citation>
    <scope>NUCLEOTIDE SEQUENCE</scope>
    <source>
        <strain evidence="1">MO-923</strain>
    </source>
</reference>
<keyword evidence="2" id="KW-1185">Reference proteome</keyword>
<dbReference type="AlphaFoldDB" id="A0AAV5A8Y1"/>
<organism evidence="1 2">
    <name type="scientific">Clathrus columnatus</name>
    <dbReference type="NCBI Taxonomy" id="1419009"/>
    <lineage>
        <taxon>Eukaryota</taxon>
        <taxon>Fungi</taxon>
        <taxon>Dikarya</taxon>
        <taxon>Basidiomycota</taxon>
        <taxon>Agaricomycotina</taxon>
        <taxon>Agaricomycetes</taxon>
        <taxon>Phallomycetidae</taxon>
        <taxon>Phallales</taxon>
        <taxon>Clathraceae</taxon>
        <taxon>Clathrus</taxon>
    </lineage>
</organism>
<evidence type="ECO:0000313" key="2">
    <source>
        <dbReference type="Proteomes" id="UP001050691"/>
    </source>
</evidence>
<name>A0AAV5A8Y1_9AGAM</name>
<accession>A0AAV5A8Y1</accession>
<dbReference type="Gene3D" id="2.170.270.10">
    <property type="entry name" value="SET domain"/>
    <property type="match status" value="1"/>
</dbReference>
<dbReference type="Proteomes" id="UP001050691">
    <property type="component" value="Unassembled WGS sequence"/>
</dbReference>
<dbReference type="InterPro" id="IPR046341">
    <property type="entry name" value="SET_dom_sf"/>
</dbReference>
<dbReference type="InterPro" id="IPR053185">
    <property type="entry name" value="SET_domain_protein"/>
</dbReference>
<proteinExistence type="predicted"/>
<dbReference type="SUPFAM" id="SSF82199">
    <property type="entry name" value="SET domain"/>
    <property type="match status" value="1"/>
</dbReference>
<dbReference type="PANTHER" id="PTHR47332:SF4">
    <property type="entry name" value="SET DOMAIN-CONTAINING PROTEIN 5"/>
    <property type="match status" value="1"/>
</dbReference>
<evidence type="ECO:0000313" key="1">
    <source>
        <dbReference type="EMBL" id="GJJ09918.1"/>
    </source>
</evidence>